<comment type="caution">
    <text evidence="3">The sequence shown here is derived from an EMBL/GenBank/DDBJ whole genome shotgun (WGS) entry which is preliminary data.</text>
</comment>
<evidence type="ECO:0000256" key="1">
    <source>
        <dbReference type="SAM" id="Phobius"/>
    </source>
</evidence>
<dbReference type="AlphaFoldDB" id="M5K1Y7"/>
<dbReference type="OrthoDB" id="166183at2"/>
<dbReference type="InterPro" id="IPR005530">
    <property type="entry name" value="SPW"/>
</dbReference>
<feature type="transmembrane region" description="Helical" evidence="1">
    <location>
        <begin position="9"/>
        <end position="28"/>
    </location>
</feature>
<feature type="transmembrane region" description="Helical" evidence="1">
    <location>
        <begin position="86"/>
        <end position="107"/>
    </location>
</feature>
<accession>M5K1Y7</accession>
<feature type="transmembrane region" description="Helical" evidence="1">
    <location>
        <begin position="34"/>
        <end position="55"/>
    </location>
</feature>
<dbReference type="RefSeq" id="WP_006471179.1">
    <property type="nucleotide sequence ID" value="NZ_AOGE01000018.1"/>
</dbReference>
<evidence type="ECO:0000259" key="2">
    <source>
        <dbReference type="Pfam" id="PF03779"/>
    </source>
</evidence>
<dbReference type="Proteomes" id="UP000011971">
    <property type="component" value="Unassembled WGS sequence"/>
</dbReference>
<protein>
    <recommendedName>
        <fullName evidence="2">SPW repeat-containing integral membrane domain-containing protein</fullName>
    </recommendedName>
</protein>
<name>M5K1Y7_9HYPH</name>
<proteinExistence type="predicted"/>
<keyword evidence="1" id="KW-0472">Membrane</keyword>
<feature type="transmembrane region" description="Helical" evidence="1">
    <location>
        <begin position="62"/>
        <end position="80"/>
    </location>
</feature>
<reference evidence="3 4" key="1">
    <citation type="journal article" date="2013" name="Gut Pathog.">
        <title>Draft genome of Ochrobactrum intermedium strain M86 isolated from non-ulcer dyspeptic individual from India.</title>
        <authorList>
            <person name="Kulkarni G."/>
            <person name="Dhotre D."/>
            <person name="Dharne M."/>
            <person name="Shetty S."/>
            <person name="Chowdhury S."/>
            <person name="Misra V."/>
            <person name="Misra S."/>
            <person name="Patole M."/>
            <person name="Shouche Y."/>
        </authorList>
    </citation>
    <scope>NUCLEOTIDE SEQUENCE [LARGE SCALE GENOMIC DNA]</scope>
    <source>
        <strain evidence="3 4">M86</strain>
    </source>
</reference>
<evidence type="ECO:0000313" key="3">
    <source>
        <dbReference type="EMBL" id="ELT49771.1"/>
    </source>
</evidence>
<sequence>MDEQVPKKWLEWTSLLLGLAVTYCVFAYTERPFIAWNAGAVGTVVVCCSVVAICHYRTFAEWINFVLGCWIVVTPYALAFETQFTVTLVHVVLGSCISVNAAAQLICEKRTRRRCERQMDGSNS</sequence>
<dbReference type="EMBL" id="AOGE01000018">
    <property type="protein sequence ID" value="ELT49771.1"/>
    <property type="molecule type" value="Genomic_DNA"/>
</dbReference>
<feature type="domain" description="SPW repeat-containing integral membrane" evidence="2">
    <location>
        <begin position="9"/>
        <end position="100"/>
    </location>
</feature>
<keyword evidence="1" id="KW-0812">Transmembrane</keyword>
<organism evidence="3 4">
    <name type="scientific">Brucella intermedia M86</name>
    <dbReference type="NCBI Taxonomy" id="1234597"/>
    <lineage>
        <taxon>Bacteria</taxon>
        <taxon>Pseudomonadati</taxon>
        <taxon>Pseudomonadota</taxon>
        <taxon>Alphaproteobacteria</taxon>
        <taxon>Hyphomicrobiales</taxon>
        <taxon>Brucellaceae</taxon>
        <taxon>Brucella/Ochrobactrum group</taxon>
        <taxon>Brucella</taxon>
    </lineage>
</organism>
<dbReference type="GeneID" id="57304853"/>
<evidence type="ECO:0000313" key="4">
    <source>
        <dbReference type="Proteomes" id="UP000011971"/>
    </source>
</evidence>
<gene>
    <name evidence="3" type="ORF">D584_07643</name>
</gene>
<dbReference type="Pfam" id="PF03779">
    <property type="entry name" value="SPW"/>
    <property type="match status" value="1"/>
</dbReference>
<keyword evidence="1" id="KW-1133">Transmembrane helix</keyword>